<dbReference type="Proteomes" id="UP001378242">
    <property type="component" value="Unassembled WGS sequence"/>
</dbReference>
<sequence>MSAAIALKERKEASSMSWLLCDDDRMNWDHIGIIVRDSEAFKRMKVF</sequence>
<reference evidence="1 2" key="1">
    <citation type="submission" date="2024-02" db="EMBL/GenBank/DDBJ databases">
        <title>Bacteria isolated from the canopy kelp, Nereocystis luetkeana.</title>
        <authorList>
            <person name="Pfister C.A."/>
            <person name="Younker I.T."/>
            <person name="Light S.H."/>
        </authorList>
    </citation>
    <scope>NUCLEOTIDE SEQUENCE [LARGE SCALE GENOMIC DNA]</scope>
    <source>
        <strain evidence="1 2">TI.5.07</strain>
    </source>
</reference>
<protein>
    <submittedName>
        <fullName evidence="1">Uncharacterized protein</fullName>
    </submittedName>
</protein>
<comment type="caution">
    <text evidence="1">The sequence shown here is derived from an EMBL/GenBank/DDBJ whole genome shotgun (WGS) entry which is preliminary data.</text>
</comment>
<gene>
    <name evidence="1" type="ORF">V6243_00530</name>
</gene>
<organism evidence="1 2">
    <name type="scientific">Cobetia marina</name>
    <name type="common">Deleya marina</name>
    <dbReference type="NCBI Taxonomy" id="28258"/>
    <lineage>
        <taxon>Bacteria</taxon>
        <taxon>Pseudomonadati</taxon>
        <taxon>Pseudomonadota</taxon>
        <taxon>Gammaproteobacteria</taxon>
        <taxon>Oceanospirillales</taxon>
        <taxon>Halomonadaceae</taxon>
        <taxon>Cobetia</taxon>
    </lineage>
</organism>
<evidence type="ECO:0000313" key="1">
    <source>
        <dbReference type="EMBL" id="MEL0615296.1"/>
    </source>
</evidence>
<keyword evidence="2" id="KW-1185">Reference proteome</keyword>
<name>A0ABU9GB61_COBMA</name>
<accession>A0ABU9GB61</accession>
<dbReference type="RefSeq" id="WP_341541583.1">
    <property type="nucleotide sequence ID" value="NZ_JBAKAP010000001.1"/>
</dbReference>
<dbReference type="EMBL" id="JBAKAP010000001">
    <property type="protein sequence ID" value="MEL0615296.1"/>
    <property type="molecule type" value="Genomic_DNA"/>
</dbReference>
<proteinExistence type="predicted"/>
<evidence type="ECO:0000313" key="2">
    <source>
        <dbReference type="Proteomes" id="UP001378242"/>
    </source>
</evidence>